<keyword evidence="1" id="KW-0812">Transmembrane</keyword>
<organism evidence="2 3">
    <name type="scientific">Natrinema halophilum</name>
    <dbReference type="NCBI Taxonomy" id="1699371"/>
    <lineage>
        <taxon>Archaea</taxon>
        <taxon>Methanobacteriati</taxon>
        <taxon>Methanobacteriota</taxon>
        <taxon>Stenosarchaea group</taxon>
        <taxon>Halobacteria</taxon>
        <taxon>Halobacteriales</taxon>
        <taxon>Natrialbaceae</taxon>
        <taxon>Natrinema</taxon>
    </lineage>
</organism>
<dbReference type="GeneID" id="56034563"/>
<feature type="transmembrane region" description="Helical" evidence="1">
    <location>
        <begin position="12"/>
        <end position="32"/>
    </location>
</feature>
<dbReference type="EMBL" id="CP058601">
    <property type="protein sequence ID" value="QLG50014.1"/>
    <property type="molecule type" value="Genomic_DNA"/>
</dbReference>
<proteinExistence type="predicted"/>
<name>A0A7D5GIM6_9EURY</name>
<dbReference type="RefSeq" id="WP_179262113.1">
    <property type="nucleotide sequence ID" value="NZ_CP058601.1"/>
</dbReference>
<keyword evidence="3" id="KW-1185">Reference proteome</keyword>
<evidence type="ECO:0000313" key="2">
    <source>
        <dbReference type="EMBL" id="QLG50014.1"/>
    </source>
</evidence>
<reference evidence="2 3" key="1">
    <citation type="submission" date="2020-07" db="EMBL/GenBank/DDBJ databases">
        <authorList>
            <person name="Cui H."/>
        </authorList>
    </citation>
    <scope>NUCLEOTIDE SEQUENCE [LARGE SCALE GENOMIC DNA]</scope>
    <source>
        <strain evidence="2 3">YPL8</strain>
    </source>
</reference>
<protein>
    <submittedName>
        <fullName evidence="2">Uncharacterized protein</fullName>
    </submittedName>
</protein>
<evidence type="ECO:0000313" key="3">
    <source>
        <dbReference type="Proteomes" id="UP000509241"/>
    </source>
</evidence>
<dbReference type="Proteomes" id="UP000509241">
    <property type="component" value="Chromosome"/>
</dbReference>
<dbReference type="KEGG" id="haly:HYG82_14690"/>
<gene>
    <name evidence="2" type="ORF">HYG82_14690</name>
</gene>
<keyword evidence="1" id="KW-0472">Membrane</keyword>
<keyword evidence="1" id="KW-1133">Transmembrane helix</keyword>
<evidence type="ECO:0000256" key="1">
    <source>
        <dbReference type="SAM" id="Phobius"/>
    </source>
</evidence>
<accession>A0A7D5GIM6</accession>
<feature type="transmembrane region" description="Helical" evidence="1">
    <location>
        <begin position="38"/>
        <end position="59"/>
    </location>
</feature>
<sequence>MGDSRSKHAVKQGANITVGALWMAYGVATIRQPSEPPLWTVLFVSSLVLGSIYTGLVYFEVGPIRVDS</sequence>
<dbReference type="AlphaFoldDB" id="A0A7D5GIM6"/>